<protein>
    <submittedName>
        <fullName evidence="2">Uncharacterized protein</fullName>
    </submittedName>
</protein>
<feature type="region of interest" description="Disordered" evidence="1">
    <location>
        <begin position="1"/>
        <end position="33"/>
    </location>
</feature>
<gene>
    <name evidence="2" type="ORF">MYCTH_2294005</name>
</gene>
<evidence type="ECO:0000313" key="2">
    <source>
        <dbReference type="EMBL" id="AEO53107.1"/>
    </source>
</evidence>
<dbReference type="InParanoid" id="G2PZN2"/>
<accession>G2PZN2</accession>
<dbReference type="GeneID" id="11508118"/>
<dbReference type="VEuPathDB" id="FungiDB:MYCTH_2294005"/>
<evidence type="ECO:0000313" key="3">
    <source>
        <dbReference type="Proteomes" id="UP000007322"/>
    </source>
</evidence>
<proteinExistence type="predicted"/>
<dbReference type="HOGENOM" id="CLU_2887412_0_0_1"/>
<reference evidence="2 3" key="1">
    <citation type="journal article" date="2011" name="Nat. Biotechnol.">
        <title>Comparative genomic analysis of the thermophilic biomass-degrading fungi Myceliophthora thermophila and Thielavia terrestris.</title>
        <authorList>
            <person name="Berka R.M."/>
            <person name="Grigoriev I.V."/>
            <person name="Otillar R."/>
            <person name="Salamov A."/>
            <person name="Grimwood J."/>
            <person name="Reid I."/>
            <person name="Ishmael N."/>
            <person name="John T."/>
            <person name="Darmond C."/>
            <person name="Moisan M.-C."/>
            <person name="Henrissat B."/>
            <person name="Coutinho P.M."/>
            <person name="Lombard V."/>
            <person name="Natvig D.O."/>
            <person name="Lindquist E."/>
            <person name="Schmutz J."/>
            <person name="Lucas S."/>
            <person name="Harris P."/>
            <person name="Powlowski J."/>
            <person name="Bellemare A."/>
            <person name="Taylor D."/>
            <person name="Butler G."/>
            <person name="de Vries R.P."/>
            <person name="Allijn I.E."/>
            <person name="van den Brink J."/>
            <person name="Ushinsky S."/>
            <person name="Storms R."/>
            <person name="Powell A.J."/>
            <person name="Paulsen I.T."/>
            <person name="Elbourne L.D.H."/>
            <person name="Baker S.E."/>
            <person name="Magnuson J."/>
            <person name="LaBoissiere S."/>
            <person name="Clutterbuck A.J."/>
            <person name="Martinez D."/>
            <person name="Wogulis M."/>
            <person name="de Leon A.L."/>
            <person name="Rey M.W."/>
            <person name="Tsang A."/>
        </authorList>
    </citation>
    <scope>NUCLEOTIDE SEQUENCE [LARGE SCALE GENOMIC DNA]</scope>
    <source>
        <strain evidence="3">ATCC 42464 / BCRC 31852 / DSM 1799</strain>
    </source>
</reference>
<dbReference type="RefSeq" id="XP_003658352.1">
    <property type="nucleotide sequence ID" value="XM_003658304.1"/>
</dbReference>
<dbReference type="AlphaFoldDB" id="G2PZN2"/>
<feature type="compositionally biased region" description="Basic and acidic residues" evidence="1">
    <location>
        <begin position="12"/>
        <end position="24"/>
    </location>
</feature>
<name>G2PZN2_THET4</name>
<dbReference type="KEGG" id="mtm:MYCTH_2294005"/>
<dbReference type="EMBL" id="CP003002">
    <property type="protein sequence ID" value="AEO53107.1"/>
    <property type="molecule type" value="Genomic_DNA"/>
</dbReference>
<dbReference type="Proteomes" id="UP000007322">
    <property type="component" value="Chromosome 1"/>
</dbReference>
<sequence length="63" mass="6779">MTDTGPRNILADGHDKHSLGRSCEETLQPSSCSGNSQFMVLSSWEGPGGNEYLKHALTVGMEL</sequence>
<organism evidence="2 3">
    <name type="scientific">Thermothelomyces thermophilus (strain ATCC 42464 / BCRC 31852 / DSM 1799)</name>
    <name type="common">Sporotrichum thermophile</name>
    <dbReference type="NCBI Taxonomy" id="573729"/>
    <lineage>
        <taxon>Eukaryota</taxon>
        <taxon>Fungi</taxon>
        <taxon>Dikarya</taxon>
        <taxon>Ascomycota</taxon>
        <taxon>Pezizomycotina</taxon>
        <taxon>Sordariomycetes</taxon>
        <taxon>Sordariomycetidae</taxon>
        <taxon>Sordariales</taxon>
        <taxon>Chaetomiaceae</taxon>
        <taxon>Thermothelomyces</taxon>
    </lineage>
</organism>
<evidence type="ECO:0000256" key="1">
    <source>
        <dbReference type="SAM" id="MobiDB-lite"/>
    </source>
</evidence>
<keyword evidence="3" id="KW-1185">Reference proteome</keyword>